<protein>
    <submittedName>
        <fullName evidence="1">DUF885 domain-containing protein</fullName>
    </submittedName>
</protein>
<proteinExistence type="predicted"/>
<dbReference type="Pfam" id="PF05960">
    <property type="entry name" value="DUF885"/>
    <property type="match status" value="1"/>
</dbReference>
<dbReference type="InterPro" id="IPR010281">
    <property type="entry name" value="DUF885"/>
</dbReference>
<organism evidence="1 2">
    <name type="scientific">Salininema proteolyticum</name>
    <dbReference type="NCBI Taxonomy" id="1607685"/>
    <lineage>
        <taxon>Bacteria</taxon>
        <taxon>Bacillati</taxon>
        <taxon>Actinomycetota</taxon>
        <taxon>Actinomycetes</taxon>
        <taxon>Glycomycetales</taxon>
        <taxon>Glycomycetaceae</taxon>
        <taxon>Salininema</taxon>
    </lineage>
</organism>
<reference evidence="2" key="1">
    <citation type="journal article" date="2019" name="Int. J. Syst. Evol. Microbiol.">
        <title>The Global Catalogue of Microorganisms (GCM) 10K type strain sequencing project: providing services to taxonomists for standard genome sequencing and annotation.</title>
        <authorList>
            <consortium name="The Broad Institute Genomics Platform"/>
            <consortium name="The Broad Institute Genome Sequencing Center for Infectious Disease"/>
            <person name="Wu L."/>
            <person name="Ma J."/>
        </authorList>
    </citation>
    <scope>NUCLEOTIDE SEQUENCE [LARGE SCALE GENOMIC DNA]</scope>
    <source>
        <strain evidence="2">IBRC-M 10908</strain>
    </source>
</reference>
<sequence>MSNIDRIADEYVADFVAAHPTFATGLGDPSQDDKWDDFSPEGFAADTERTRRLIADLEALEPADERERAAKEATLERVRLEVERYDAGDLYLELNVLGSPLHGMRQMFDLMPRDTEEAVANIAARLLAFPEAVQQVTASFRAEAEAGRVAARLQVDEVAKHCDNWNGANGDDFWRNLVDGLTVDGGEPSQELREKLVKGAAAAREATASFAEFLRTELAPKAPAKDAVGRERYQRASRFFIGEEIDLEETYAWGWQELARIEAEMDATAERIKPGATVDEAIEYLDAQPSQNMADKHAFRDWMQELAESTIADMADKHFDIPEPVRAIDCNLAPTEDGAIYYTSPAEDFSRPGAMWWSVPSGQELFSKWRERTTVYHEGVPGHHLQIGQTIYRRELLNRFQRTMMFCSGHAEGWALYSERLMEELGYYDDDPAGKLGMLDGQAMRAARVIVDIGLHCEFAIPEDNPFGWRPGEQWDAEKMFEFMRAHCRVEDDMLQFECNRYLGWAGQAPSYKVGERLWMQARADYESRKGSEFSLKQFHTDALNLGAMGLGPFADALKRL</sequence>
<dbReference type="EMBL" id="JBHSDK010000012">
    <property type="protein sequence ID" value="MFC4335243.1"/>
    <property type="molecule type" value="Genomic_DNA"/>
</dbReference>
<dbReference type="Proteomes" id="UP001595823">
    <property type="component" value="Unassembled WGS sequence"/>
</dbReference>
<evidence type="ECO:0000313" key="2">
    <source>
        <dbReference type="Proteomes" id="UP001595823"/>
    </source>
</evidence>
<name>A0ABV8TXT1_9ACTN</name>
<evidence type="ECO:0000313" key="1">
    <source>
        <dbReference type="EMBL" id="MFC4335243.1"/>
    </source>
</evidence>
<dbReference type="PANTHER" id="PTHR33361">
    <property type="entry name" value="GLR0591 PROTEIN"/>
    <property type="match status" value="1"/>
</dbReference>
<gene>
    <name evidence="1" type="ORF">ACFPET_08535</name>
</gene>
<accession>A0ABV8TXT1</accession>
<dbReference type="PANTHER" id="PTHR33361:SF2">
    <property type="entry name" value="DUF885 DOMAIN-CONTAINING PROTEIN"/>
    <property type="match status" value="1"/>
</dbReference>
<comment type="caution">
    <text evidence="1">The sequence shown here is derived from an EMBL/GenBank/DDBJ whole genome shotgun (WGS) entry which is preliminary data.</text>
</comment>
<keyword evidence="2" id="KW-1185">Reference proteome</keyword>
<dbReference type="RefSeq" id="WP_380619757.1">
    <property type="nucleotide sequence ID" value="NZ_JBHSDK010000012.1"/>
</dbReference>